<sequence>MENQKTTAISGIDHIGINVPDIDTATVFLQHAFEAEVIYESYSKEQPPLEVEGIEATTLNLASHAKLHSCRMIKIGNGINIELFEIHVNGQRESVKSSDLGLQHFAVYTDNILVSLEKFATAGGKVLSEPKPLLFPLETGETNLFCYGITPWGSCVEFITYPDGMPYEAQTKVRRWKGGK</sequence>
<dbReference type="InterPro" id="IPR037523">
    <property type="entry name" value="VOC_core"/>
</dbReference>
<evidence type="ECO:0000313" key="2">
    <source>
        <dbReference type="EMBL" id="TRW27130.1"/>
    </source>
</evidence>
<evidence type="ECO:0000313" key="3">
    <source>
        <dbReference type="Proteomes" id="UP000320643"/>
    </source>
</evidence>
<dbReference type="RefSeq" id="WP_143371356.1">
    <property type="nucleotide sequence ID" value="NZ_VJVZ01000001.1"/>
</dbReference>
<dbReference type="Pfam" id="PF13669">
    <property type="entry name" value="Glyoxalase_4"/>
    <property type="match status" value="1"/>
</dbReference>
<gene>
    <name evidence="2" type="ORF">FMM05_00325</name>
</gene>
<reference evidence="2 3" key="1">
    <citation type="submission" date="2019-07" db="EMBL/GenBank/DDBJ databases">
        <title>Flavobacterium sp. nov., isolated from glacier ice.</title>
        <authorList>
            <person name="Liu Q."/>
            <person name="Xin Y.-H."/>
        </authorList>
    </citation>
    <scope>NUCLEOTIDE SEQUENCE [LARGE SCALE GENOMIC DNA]</scope>
    <source>
        <strain evidence="2 3">ZT4R6</strain>
    </source>
</reference>
<dbReference type="Proteomes" id="UP000320643">
    <property type="component" value="Unassembled WGS sequence"/>
</dbReference>
<keyword evidence="3" id="KW-1185">Reference proteome</keyword>
<name>A0A552V9J0_9FLAO</name>
<protein>
    <submittedName>
        <fullName evidence="2">VOC family protein</fullName>
    </submittedName>
</protein>
<proteinExistence type="predicted"/>
<evidence type="ECO:0000259" key="1">
    <source>
        <dbReference type="PROSITE" id="PS51819"/>
    </source>
</evidence>
<organism evidence="2 3">
    <name type="scientific">Flavobacterium zepuense</name>
    <dbReference type="NCBI Taxonomy" id="2593302"/>
    <lineage>
        <taxon>Bacteria</taxon>
        <taxon>Pseudomonadati</taxon>
        <taxon>Bacteroidota</taxon>
        <taxon>Flavobacteriia</taxon>
        <taxon>Flavobacteriales</taxon>
        <taxon>Flavobacteriaceae</taxon>
        <taxon>Flavobacterium</taxon>
    </lineage>
</organism>
<feature type="domain" description="VOC" evidence="1">
    <location>
        <begin position="11"/>
        <end position="161"/>
    </location>
</feature>
<dbReference type="PROSITE" id="PS51819">
    <property type="entry name" value="VOC"/>
    <property type="match status" value="1"/>
</dbReference>
<dbReference type="InterPro" id="IPR029068">
    <property type="entry name" value="Glyas_Bleomycin-R_OHBP_Dase"/>
</dbReference>
<dbReference type="AlphaFoldDB" id="A0A552V9J0"/>
<dbReference type="Gene3D" id="3.10.180.10">
    <property type="entry name" value="2,3-Dihydroxybiphenyl 1,2-Dioxygenase, domain 1"/>
    <property type="match status" value="1"/>
</dbReference>
<accession>A0A552V9J0</accession>
<dbReference type="OrthoDB" id="2613830at2"/>
<dbReference type="EMBL" id="VJVZ01000001">
    <property type="protein sequence ID" value="TRW27130.1"/>
    <property type="molecule type" value="Genomic_DNA"/>
</dbReference>
<dbReference type="SUPFAM" id="SSF54593">
    <property type="entry name" value="Glyoxalase/Bleomycin resistance protein/Dihydroxybiphenyl dioxygenase"/>
    <property type="match status" value="1"/>
</dbReference>
<comment type="caution">
    <text evidence="2">The sequence shown here is derived from an EMBL/GenBank/DDBJ whole genome shotgun (WGS) entry which is preliminary data.</text>
</comment>